<dbReference type="InterPro" id="IPR004843">
    <property type="entry name" value="Calcineurin-like_PHP"/>
</dbReference>
<proteinExistence type="predicted"/>
<comment type="caution">
    <text evidence="2">The sequence shown here is derived from an EMBL/GenBank/DDBJ whole genome shotgun (WGS) entry which is preliminary data.</text>
</comment>
<feature type="domain" description="Calcineurin-like phosphoesterase" evidence="1">
    <location>
        <begin position="2"/>
        <end position="166"/>
    </location>
</feature>
<protein>
    <submittedName>
        <fullName evidence="2">Metallophosphoesterase</fullName>
    </submittedName>
</protein>
<accession>A0A364Y4L9</accession>
<dbReference type="Proteomes" id="UP000251889">
    <property type="component" value="Unassembled WGS sequence"/>
</dbReference>
<dbReference type="Pfam" id="PF00149">
    <property type="entry name" value="Metallophos"/>
    <property type="match status" value="1"/>
</dbReference>
<evidence type="ECO:0000259" key="1">
    <source>
        <dbReference type="Pfam" id="PF00149"/>
    </source>
</evidence>
<organism evidence="2 3">
    <name type="scientific">Pseudochryseolinea flava</name>
    <dbReference type="NCBI Taxonomy" id="2059302"/>
    <lineage>
        <taxon>Bacteria</taxon>
        <taxon>Pseudomonadati</taxon>
        <taxon>Bacteroidota</taxon>
        <taxon>Cytophagia</taxon>
        <taxon>Cytophagales</taxon>
        <taxon>Fulvivirgaceae</taxon>
        <taxon>Pseudochryseolinea</taxon>
    </lineage>
</organism>
<evidence type="ECO:0000313" key="3">
    <source>
        <dbReference type="Proteomes" id="UP000251889"/>
    </source>
</evidence>
<dbReference type="OrthoDB" id="5464520at2"/>
<dbReference type="EMBL" id="QMFY01000003">
    <property type="protein sequence ID" value="RAW01892.1"/>
    <property type="molecule type" value="Genomic_DNA"/>
</dbReference>
<reference evidence="2 3" key="1">
    <citation type="submission" date="2018-06" db="EMBL/GenBank/DDBJ databases">
        <title>Chryseolinea flavus sp. nov., a member of the phylum Bacteroidetes isolated from soil.</title>
        <authorList>
            <person name="Li Y."/>
            <person name="Wang J."/>
        </authorList>
    </citation>
    <scope>NUCLEOTIDE SEQUENCE [LARGE SCALE GENOMIC DNA]</scope>
    <source>
        <strain evidence="2 3">SDU1-6</strain>
    </source>
</reference>
<name>A0A364Y4L9_9BACT</name>
<keyword evidence="3" id="KW-1185">Reference proteome</keyword>
<dbReference type="PANTHER" id="PTHR43143:SF1">
    <property type="entry name" value="SERINE_THREONINE-PROTEIN PHOSPHATASE CPPED1"/>
    <property type="match status" value="1"/>
</dbReference>
<evidence type="ECO:0000313" key="2">
    <source>
        <dbReference type="EMBL" id="RAW01892.1"/>
    </source>
</evidence>
<sequence>MGDSQRFYDELEDFVQSANQQRADFVFLNGDITDFGIKDEYEWIHDIMKKLTIPYVAVIGNHDLSGNGEEIFEKMYGPLNNYFVVNRHKFILLNTNGREYHFNKKIPDISWLQEQLTSNDTFDHATVVSHIPPFDSDFDLSLEHDYVAALQSSEKVKLSLHAHKHTFKDTIPYSDGIRYLVSTSMDERMYLIIKIYGDQYEYKKVYF</sequence>
<dbReference type="AlphaFoldDB" id="A0A364Y4L9"/>
<dbReference type="GO" id="GO:0016787">
    <property type="term" value="F:hydrolase activity"/>
    <property type="evidence" value="ECO:0007669"/>
    <property type="project" value="InterPro"/>
</dbReference>
<dbReference type="InterPro" id="IPR051918">
    <property type="entry name" value="STPP_CPPED1"/>
</dbReference>
<dbReference type="PANTHER" id="PTHR43143">
    <property type="entry name" value="METALLOPHOSPHOESTERASE, CALCINEURIN SUPERFAMILY"/>
    <property type="match status" value="1"/>
</dbReference>
<dbReference type="InterPro" id="IPR029052">
    <property type="entry name" value="Metallo-depent_PP-like"/>
</dbReference>
<dbReference type="Gene3D" id="3.60.21.10">
    <property type="match status" value="1"/>
</dbReference>
<dbReference type="SUPFAM" id="SSF56300">
    <property type="entry name" value="Metallo-dependent phosphatases"/>
    <property type="match status" value="1"/>
</dbReference>
<gene>
    <name evidence="2" type="ORF">DQQ10_08075</name>
</gene>